<dbReference type="STRING" id="128403.WA1_46885"/>
<accession>A0A139WXK9</accession>
<protein>
    <recommendedName>
        <fullName evidence="4">DUF1156 domain-containing protein</fullName>
    </recommendedName>
</protein>
<feature type="region of interest" description="Disordered" evidence="1">
    <location>
        <begin position="1"/>
        <end position="29"/>
    </location>
</feature>
<evidence type="ECO:0000313" key="3">
    <source>
        <dbReference type="Proteomes" id="UP000076925"/>
    </source>
</evidence>
<evidence type="ECO:0000313" key="2">
    <source>
        <dbReference type="EMBL" id="KYC37160.1"/>
    </source>
</evidence>
<evidence type="ECO:0000256" key="1">
    <source>
        <dbReference type="SAM" id="MobiDB-lite"/>
    </source>
</evidence>
<dbReference type="Proteomes" id="UP000076925">
    <property type="component" value="Unassembled WGS sequence"/>
</dbReference>
<dbReference type="OrthoDB" id="9800801at2"/>
<dbReference type="AlphaFoldDB" id="A0A139WXK9"/>
<organism evidence="2 3">
    <name type="scientific">Scytonema hofmannii PCC 7110</name>
    <dbReference type="NCBI Taxonomy" id="128403"/>
    <lineage>
        <taxon>Bacteria</taxon>
        <taxon>Bacillati</taxon>
        <taxon>Cyanobacteriota</taxon>
        <taxon>Cyanophyceae</taxon>
        <taxon>Nostocales</taxon>
        <taxon>Scytonemataceae</taxon>
        <taxon>Scytonema</taxon>
    </lineage>
</organism>
<evidence type="ECO:0008006" key="4">
    <source>
        <dbReference type="Google" id="ProtNLM"/>
    </source>
</evidence>
<gene>
    <name evidence="2" type="ORF">WA1_46885</name>
</gene>
<proteinExistence type="predicted"/>
<feature type="compositionally biased region" description="Basic and acidic residues" evidence="1">
    <location>
        <begin position="1"/>
        <end position="23"/>
    </location>
</feature>
<dbReference type="EMBL" id="ANNX02000047">
    <property type="protein sequence ID" value="KYC37160.1"/>
    <property type="molecule type" value="Genomic_DNA"/>
</dbReference>
<reference evidence="2 3" key="1">
    <citation type="journal article" date="2013" name="Genome Biol. Evol.">
        <title>Genomes of Stigonematalean cyanobacteria (subsection V) and the evolution of oxygenic photosynthesis from prokaryotes to plastids.</title>
        <authorList>
            <person name="Dagan T."/>
            <person name="Roettger M."/>
            <person name="Stucken K."/>
            <person name="Landan G."/>
            <person name="Koch R."/>
            <person name="Major P."/>
            <person name="Gould S.B."/>
            <person name="Goremykin V.V."/>
            <person name="Rippka R."/>
            <person name="Tandeau de Marsac N."/>
            <person name="Gugger M."/>
            <person name="Lockhart P.J."/>
            <person name="Allen J.F."/>
            <person name="Brune I."/>
            <person name="Maus I."/>
            <person name="Puhler A."/>
            <person name="Martin W.F."/>
        </authorList>
    </citation>
    <scope>NUCLEOTIDE SEQUENCE [LARGE SCALE GENOMIC DNA]</scope>
    <source>
        <strain evidence="2 3">PCC 7110</strain>
    </source>
</reference>
<keyword evidence="3" id="KW-1185">Reference proteome</keyword>
<name>A0A139WXK9_9CYAN</name>
<comment type="caution">
    <text evidence="2">The sequence shown here is derived from an EMBL/GenBank/DDBJ whole genome shotgun (WGS) entry which is preliminary data.</text>
</comment>
<sequence length="681" mass="76074">MRTQQEQEKKHKNAKTEAERDSISLKPADGTINRKGTTCICCGTPVPTDYIRTEGKVGQMSAQLMAIVAEGQRQRVYLSPNREHAQIASKAKPEWEPLTELPKNPRWFSPPLYGLNRYAEIFTPRQLSVLTTFSDLVSEVQERIKRDVVASGISDSSLPLCQGGVDALAYADATATYLAFGISRLMDLSSTLCPWSSNPAHELVVHMFARQAIPMTWDFGEINPFCQAASWSKCLEFVPKVLDKLAIQDLSTNNQSVLKVYQKDATAKWEMDTVKFCISTDPPYYDAIGYADLSDFFYVWLRRSLGKVYTNLFSTVVTPKSEELIATPYRFDGNKKKAQVFFEEGLGKAFASMNGASCAEYPLTVFYAFKQSEADENSKGSKSSFSIASTGWETMLEGLLSAGFSVTGTWPMRTERPTGIKAKINALATSIVLVCRPRPENAPSTTRRQFLNELKRELPEALKNLQQGNIAPVDLAQASIGPGMAIFSRYSKVLDADGVPMRVRTALQLINQMLDEYLTEQEGEFDADTRYALTWFEQHQYNEGLYGDAETLSKAKNTSVQGLVNGGILTAKSGKVRLLRREELPKNWNPATDSRISDWEITQYLIYTLDQKGEMASAAMLAQLGSRGETARDLAYRLYSICDRKGWTQEAIGYNSIVISWSEISRLAVETKQEPVQGQLF</sequence>